<keyword evidence="6 8" id="KW-0863">Zinc-finger</keyword>
<evidence type="ECO:0000256" key="1">
    <source>
        <dbReference type="ARBA" id="ARBA00000900"/>
    </source>
</evidence>
<organism evidence="12 13">
    <name type="scientific">Onychostoma macrolepis</name>
    <dbReference type="NCBI Taxonomy" id="369639"/>
    <lineage>
        <taxon>Eukaryota</taxon>
        <taxon>Metazoa</taxon>
        <taxon>Chordata</taxon>
        <taxon>Craniata</taxon>
        <taxon>Vertebrata</taxon>
        <taxon>Euteleostomi</taxon>
        <taxon>Actinopterygii</taxon>
        <taxon>Neopterygii</taxon>
        <taxon>Teleostei</taxon>
        <taxon>Ostariophysi</taxon>
        <taxon>Cypriniformes</taxon>
        <taxon>Cyprinidae</taxon>
        <taxon>Acrossocheilinae</taxon>
        <taxon>Onychostoma</taxon>
    </lineage>
</organism>
<evidence type="ECO:0000256" key="8">
    <source>
        <dbReference type="PROSITE-ProRule" id="PRU00175"/>
    </source>
</evidence>
<evidence type="ECO:0000256" key="6">
    <source>
        <dbReference type="ARBA" id="ARBA00022771"/>
    </source>
</evidence>
<comment type="subcellular location">
    <subcellularLocation>
        <location evidence="9">Cytoplasm</location>
    </subcellularLocation>
</comment>
<dbReference type="Pfam" id="PF13445">
    <property type="entry name" value="zf-RING_UBOX"/>
    <property type="match status" value="2"/>
</dbReference>
<keyword evidence="4 9" id="KW-0808">Transferase</keyword>
<dbReference type="SUPFAM" id="SSF57850">
    <property type="entry name" value="RING/U-box"/>
    <property type="match status" value="2"/>
</dbReference>
<evidence type="ECO:0000256" key="9">
    <source>
        <dbReference type="RuleBase" id="RU367105"/>
    </source>
</evidence>
<dbReference type="PROSITE" id="PS50089">
    <property type="entry name" value="ZF_RING_2"/>
    <property type="match status" value="2"/>
</dbReference>
<reference evidence="12 13" key="1">
    <citation type="submission" date="2020-04" db="EMBL/GenBank/DDBJ databases">
        <title>Chromosome-level genome assembly of a cyprinid fish Onychostoma macrolepis by integration of Nanopore Sequencing, Bionano and Hi-C technology.</title>
        <authorList>
            <person name="Wang D."/>
        </authorList>
    </citation>
    <scope>NUCLEOTIDE SEQUENCE [LARGE SCALE GENOMIC DNA]</scope>
    <source>
        <strain evidence="12">SWU-2019</strain>
        <tissue evidence="12">Muscle</tissue>
    </source>
</reference>
<dbReference type="InterPro" id="IPR039399">
    <property type="entry name" value="Deltex_C_sf"/>
</dbReference>
<dbReference type="InterPro" id="IPR039396">
    <property type="entry name" value="Deltex_C"/>
</dbReference>
<evidence type="ECO:0000313" key="12">
    <source>
        <dbReference type="EMBL" id="KAF4107167.1"/>
    </source>
</evidence>
<dbReference type="InterPro" id="IPR013083">
    <property type="entry name" value="Znf_RING/FYVE/PHD"/>
</dbReference>
<dbReference type="EMBL" id="JAAMOB010000011">
    <property type="protein sequence ID" value="KAF4107167.1"/>
    <property type="molecule type" value="Genomic_DNA"/>
</dbReference>
<feature type="region of interest" description="Disordered" evidence="10">
    <location>
        <begin position="374"/>
        <end position="396"/>
    </location>
</feature>
<dbReference type="SMART" id="SM00184">
    <property type="entry name" value="RING"/>
    <property type="match status" value="2"/>
</dbReference>
<accession>A0A7J6CIP5</accession>
<dbReference type="GO" id="GO:0005737">
    <property type="term" value="C:cytoplasm"/>
    <property type="evidence" value="ECO:0007669"/>
    <property type="project" value="UniProtKB-SubCell"/>
</dbReference>
<keyword evidence="13" id="KW-1185">Reference proteome</keyword>
<feature type="compositionally biased region" description="Basic and acidic residues" evidence="10">
    <location>
        <begin position="383"/>
        <end position="396"/>
    </location>
</feature>
<dbReference type="EC" id="2.3.2.27" evidence="9"/>
<keyword evidence="7 9" id="KW-0862">Zinc</keyword>
<proteinExistence type="inferred from homology"/>
<evidence type="ECO:0000256" key="7">
    <source>
        <dbReference type="ARBA" id="ARBA00022833"/>
    </source>
</evidence>
<dbReference type="PANTHER" id="PTHR12622">
    <property type="entry name" value="DELTEX-RELATED"/>
    <property type="match status" value="1"/>
</dbReference>
<feature type="region of interest" description="Disordered" evidence="10">
    <location>
        <begin position="649"/>
        <end position="670"/>
    </location>
</feature>
<feature type="compositionally biased region" description="Basic and acidic residues" evidence="10">
    <location>
        <begin position="657"/>
        <end position="670"/>
    </location>
</feature>
<dbReference type="GO" id="GO:0061630">
    <property type="term" value="F:ubiquitin protein ligase activity"/>
    <property type="evidence" value="ECO:0007669"/>
    <property type="project" value="UniProtKB-UniRule"/>
</dbReference>
<evidence type="ECO:0000256" key="4">
    <source>
        <dbReference type="ARBA" id="ARBA00022679"/>
    </source>
</evidence>
<dbReference type="Gene3D" id="3.30.40.10">
    <property type="entry name" value="Zinc/RING finger domain, C3HC4 (zinc finger)"/>
    <property type="match status" value="2"/>
</dbReference>
<evidence type="ECO:0000256" key="2">
    <source>
        <dbReference type="ARBA" id="ARBA00004906"/>
    </source>
</evidence>
<evidence type="ECO:0000256" key="5">
    <source>
        <dbReference type="ARBA" id="ARBA00022723"/>
    </source>
</evidence>
<comment type="caution">
    <text evidence="12">The sequence shown here is derived from an EMBL/GenBank/DDBJ whole genome shotgun (WGS) entry which is preliminary data.</text>
</comment>
<gene>
    <name evidence="12" type="ORF">G5714_011531</name>
</gene>
<comment type="similarity">
    <text evidence="3 9">Belongs to the Deltex family.</text>
</comment>
<evidence type="ECO:0000313" key="13">
    <source>
        <dbReference type="Proteomes" id="UP000579812"/>
    </source>
</evidence>
<dbReference type="CDD" id="cd09633">
    <property type="entry name" value="Deltex_C"/>
    <property type="match status" value="2"/>
</dbReference>
<feature type="domain" description="RING-type" evidence="11">
    <location>
        <begin position="675"/>
        <end position="714"/>
    </location>
</feature>
<keyword evidence="5 9" id="KW-0479">Metal-binding</keyword>
<dbReference type="Pfam" id="PF18102">
    <property type="entry name" value="DTC"/>
    <property type="match status" value="2"/>
</dbReference>
<dbReference type="GO" id="GO:0007219">
    <property type="term" value="P:Notch signaling pathway"/>
    <property type="evidence" value="ECO:0007669"/>
    <property type="project" value="InterPro"/>
</dbReference>
<sequence>MLGPSPPLDDITMDRTHLQSEEDIYTAGDEMPQPSAPLDIAKFKIKVDWTEPFPERWRARLHKALQSWLSRLEGKPSVHSIKLMDDPSWAEVQITPSTARQALKKLRSIPLIFKHENKEVTAWICPDETQCVTASCKTSMSYKIGFPLPKVNSSIPVTSTESEEGEDAAAANSAPNQTETTKPALEITVPLYPYWYMHHAYRKELKQFEKQHGVCISAEVSVSIKHIQSSNPDSVSKTTEDFQKLVKGCVDTFSDAAINHNVDSDIVKEALNAVQSEKEKIMFTMSASDCLFFGPKKFTDTIKRETTRLEQKFKEKRLMNLFDDKMTRQEKLIGYSGEIPHARGFRWNQMPDYGPGAVGGAGRDEGVNFRVRGETDTGFNEQSKNDSKHDSKGAHAEEETCPICMDNFTDKIKLKCGHEFCQECIRMSVESLGSICPVCKEVFGKLEGNQPDGTMTVRKSRSSLPGYPHCDTIEITYNIPSGIQTNKHPNPGKPYHGAKCHAYLPDNDEGNEVLGLLQRAFKQKLIFTVGTSTISGLDNSVIWNDIHHKTNTLGGPLNYGYPDPDYLRKVKDELKAKGIKEETTRLESQFKDKLQKNVFDEKMKKLLGYSGNIPHSKGIRLNQTPDYGPGAVGGAGRDEGVNFRVRGETDTGFNEQSKNDSKHDSKGAHAEEETCPICMDNFTDKIKLKCGHEFCQECIRMSVESLGSICPVCKEVFGKLEGNQPDGNMYVTMSRLSLPGYPHCGTIEITYNIPSGIQTSKHPNPGKPFHGAKCHAYLPDNNEGNEVLGLLHRAFHQKLIFTVGKSTTSDLDNLVTWNHIHHKTNTHGGPESYGYPDADYLKRVKDELKAKGIK</sequence>
<feature type="domain" description="RING-type" evidence="11">
    <location>
        <begin position="401"/>
        <end position="440"/>
    </location>
</feature>
<dbReference type="Proteomes" id="UP000579812">
    <property type="component" value="Unassembled WGS sequence"/>
</dbReference>
<dbReference type="InterPro" id="IPR001841">
    <property type="entry name" value="Znf_RING"/>
</dbReference>
<dbReference type="UniPathway" id="UPA00143"/>
<dbReference type="AlphaFoldDB" id="A0A7J6CIP5"/>
<protein>
    <recommendedName>
        <fullName evidence="9">E3 ubiquitin-protein ligase</fullName>
        <ecNumber evidence="9">2.3.2.27</ecNumber>
    </recommendedName>
</protein>
<dbReference type="InterPro" id="IPR039398">
    <property type="entry name" value="Deltex_fam"/>
</dbReference>
<evidence type="ECO:0000256" key="3">
    <source>
        <dbReference type="ARBA" id="ARBA00009413"/>
    </source>
</evidence>
<dbReference type="Gene3D" id="3.30.390.130">
    <property type="match status" value="2"/>
</dbReference>
<dbReference type="GO" id="GO:0008270">
    <property type="term" value="F:zinc ion binding"/>
    <property type="evidence" value="ECO:0007669"/>
    <property type="project" value="UniProtKB-KW"/>
</dbReference>
<evidence type="ECO:0000259" key="11">
    <source>
        <dbReference type="PROSITE" id="PS50089"/>
    </source>
</evidence>
<name>A0A7J6CIP5_9TELE</name>
<keyword evidence="9" id="KW-0963">Cytoplasm</keyword>
<dbReference type="InterPro" id="IPR027370">
    <property type="entry name" value="Znf-RING_euk"/>
</dbReference>
<comment type="catalytic activity">
    <reaction evidence="1 9">
        <text>S-ubiquitinyl-[E2 ubiquitin-conjugating enzyme]-L-cysteine + [acceptor protein]-L-lysine = [E2 ubiquitin-conjugating enzyme]-L-cysteine + N(6)-ubiquitinyl-[acceptor protein]-L-lysine.</text>
        <dbReference type="EC" id="2.3.2.27"/>
    </reaction>
</comment>
<dbReference type="PROSITE" id="PS00518">
    <property type="entry name" value="ZF_RING_1"/>
    <property type="match status" value="2"/>
</dbReference>
<comment type="pathway">
    <text evidence="2 9">Protein modification; protein ubiquitination.</text>
</comment>
<feature type="region of interest" description="Disordered" evidence="10">
    <location>
        <begin position="155"/>
        <end position="182"/>
    </location>
</feature>
<dbReference type="GO" id="GO:0016567">
    <property type="term" value="P:protein ubiquitination"/>
    <property type="evidence" value="ECO:0007669"/>
    <property type="project" value="UniProtKB-UniRule"/>
</dbReference>
<dbReference type="InterPro" id="IPR017907">
    <property type="entry name" value="Znf_RING_CS"/>
</dbReference>
<evidence type="ECO:0000256" key="10">
    <source>
        <dbReference type="SAM" id="MobiDB-lite"/>
    </source>
</evidence>